<evidence type="ECO:0000256" key="2">
    <source>
        <dbReference type="ARBA" id="ARBA00023108"/>
    </source>
</evidence>
<keyword evidence="5" id="KW-1185">Reference proteome</keyword>
<dbReference type="OMA" id="NGHGKGY"/>
<evidence type="ECO:0000313" key="5">
    <source>
        <dbReference type="Proteomes" id="UP000504633"/>
    </source>
</evidence>
<name>A0A6J2STV6_DROHY</name>
<dbReference type="GO" id="GO:0005615">
    <property type="term" value="C:extracellular space"/>
    <property type="evidence" value="ECO:0007669"/>
    <property type="project" value="TreeGrafter"/>
</dbReference>
<evidence type="ECO:0000256" key="1">
    <source>
        <dbReference type="ARBA" id="ARBA00022729"/>
    </source>
</evidence>
<dbReference type="GeneID" id="111603280"/>
<dbReference type="Pfam" id="PF06585">
    <property type="entry name" value="JHBP"/>
    <property type="match status" value="1"/>
</dbReference>
<reference evidence="6" key="1">
    <citation type="submission" date="2025-08" db="UniProtKB">
        <authorList>
            <consortium name="RefSeq"/>
        </authorList>
    </citation>
    <scope>IDENTIFICATION</scope>
    <source>
        <strain evidence="6">15085-1641.00</strain>
        <tissue evidence="6">Whole body</tissue>
    </source>
</reference>
<dbReference type="Gene3D" id="3.15.10.30">
    <property type="entry name" value="Haemolymph juvenile hormone binding protein"/>
    <property type="match status" value="1"/>
</dbReference>
<feature type="non-terminal residue" evidence="6">
    <location>
        <position position="1"/>
    </location>
</feature>
<evidence type="ECO:0000313" key="6">
    <source>
        <dbReference type="RefSeq" id="XP_030079667.1"/>
    </source>
</evidence>
<feature type="signal peptide" evidence="4">
    <location>
        <begin position="1"/>
        <end position="20"/>
    </location>
</feature>
<feature type="chain" id="PRO_5027042621" evidence="4">
    <location>
        <begin position="21"/>
        <end position="257"/>
    </location>
</feature>
<dbReference type="Proteomes" id="UP000504633">
    <property type="component" value="Unplaced"/>
</dbReference>
<dbReference type="AlphaFoldDB" id="A0A6J2STV6"/>
<dbReference type="KEGG" id="dhe:111603280"/>
<dbReference type="PANTHER" id="PTHR11008:SF25">
    <property type="entry name" value="IP09473P-RELATED"/>
    <property type="match status" value="1"/>
</dbReference>
<keyword evidence="2" id="KW-0090">Biological rhythms</keyword>
<keyword evidence="1 4" id="KW-0732">Signal</keyword>
<protein>
    <submittedName>
        <fullName evidence="6">Circadian clock-controlled protein</fullName>
    </submittedName>
</protein>
<organism evidence="5 6">
    <name type="scientific">Drosophila hydei</name>
    <name type="common">Fruit fly</name>
    <dbReference type="NCBI Taxonomy" id="7224"/>
    <lineage>
        <taxon>Eukaryota</taxon>
        <taxon>Metazoa</taxon>
        <taxon>Ecdysozoa</taxon>
        <taxon>Arthropoda</taxon>
        <taxon>Hexapoda</taxon>
        <taxon>Insecta</taxon>
        <taxon>Pterygota</taxon>
        <taxon>Neoptera</taxon>
        <taxon>Endopterygota</taxon>
        <taxon>Diptera</taxon>
        <taxon>Brachycera</taxon>
        <taxon>Muscomorpha</taxon>
        <taxon>Ephydroidea</taxon>
        <taxon>Drosophilidae</taxon>
        <taxon>Drosophila</taxon>
    </lineage>
</organism>
<proteinExistence type="inferred from homology"/>
<dbReference type="FunFam" id="3.15.10.30:FF:000001">
    <property type="entry name" value="Takeout-like protein 1"/>
    <property type="match status" value="1"/>
</dbReference>
<comment type="similarity">
    <text evidence="3">Belongs to the TO family.</text>
</comment>
<evidence type="ECO:0000256" key="3">
    <source>
        <dbReference type="ARBA" id="ARBA00060902"/>
    </source>
</evidence>
<dbReference type="OrthoDB" id="8175281at2759"/>
<accession>A0A6J2STV6</accession>
<dbReference type="InterPro" id="IPR038606">
    <property type="entry name" value="To_sf"/>
</dbReference>
<sequence length="257" mass="29002">KIFNFLSLLVVSILIALTTASNYLAEKPSFLTPCVLEDPQFSKCLASNLQNMFVQWKDGIPGTNTVGSLDPFFLKRVKFAQNTNSAISINADMQNVYVKGARLLTVKEANYNPSKYVARVLAFVSKLRFEFDYKVKGHVLALNLNGHGKGHFEADNVVISMDMAVKPLSTPEGTFADVQRVKIALREIGNFHINLSNLFGDNAELNNAAHTIFNENWREFYEVLKPAIEQTFETVLLDRTKKIFAYVPATYFIHNFH</sequence>
<dbReference type="RefSeq" id="XP_030079667.1">
    <property type="nucleotide sequence ID" value="XM_030223807.1"/>
</dbReference>
<dbReference type="InterPro" id="IPR010562">
    <property type="entry name" value="Haemolymph_juvenile_hormone-bd"/>
</dbReference>
<dbReference type="GO" id="GO:0007623">
    <property type="term" value="P:circadian rhythm"/>
    <property type="evidence" value="ECO:0007669"/>
    <property type="project" value="UniProtKB-ARBA"/>
</dbReference>
<gene>
    <name evidence="6" type="primary">LOC111603280</name>
</gene>
<dbReference type="PANTHER" id="PTHR11008">
    <property type="entry name" value="PROTEIN TAKEOUT-LIKE PROTEIN"/>
    <property type="match status" value="1"/>
</dbReference>
<evidence type="ECO:0000256" key="4">
    <source>
        <dbReference type="SAM" id="SignalP"/>
    </source>
</evidence>
<dbReference type="SMART" id="SM00700">
    <property type="entry name" value="JHBP"/>
    <property type="match status" value="1"/>
</dbReference>